<dbReference type="EMBL" id="LR214972">
    <property type="protein sequence ID" value="VEU63190.1"/>
    <property type="molecule type" value="Genomic_DNA"/>
</dbReference>
<dbReference type="OrthoDB" id="400486at2"/>
<evidence type="ECO:0000313" key="1">
    <source>
        <dbReference type="EMBL" id="VEU63190.1"/>
    </source>
</evidence>
<evidence type="ECO:0000313" key="2">
    <source>
        <dbReference type="Proteomes" id="UP000289952"/>
    </source>
</evidence>
<name>A0A449ADX5_9BACT</name>
<gene>
    <name evidence="1" type="ORF">NCTC10118_00341</name>
</gene>
<dbReference type="Proteomes" id="UP000289952">
    <property type="component" value="Chromosome"/>
</dbReference>
<proteinExistence type="predicted"/>
<organism evidence="1 2">
    <name type="scientific">Mycoplasmopsis bovirhinis</name>
    <dbReference type="NCBI Taxonomy" id="29553"/>
    <lineage>
        <taxon>Bacteria</taxon>
        <taxon>Bacillati</taxon>
        <taxon>Mycoplasmatota</taxon>
        <taxon>Mycoplasmoidales</taxon>
        <taxon>Metamycoplasmataceae</taxon>
        <taxon>Mycoplasmopsis</taxon>
    </lineage>
</organism>
<dbReference type="AlphaFoldDB" id="A0A449ADX5"/>
<keyword evidence="2" id="KW-1185">Reference proteome</keyword>
<protein>
    <submittedName>
        <fullName evidence="1">Uncharacterized protein</fullName>
    </submittedName>
</protein>
<reference evidence="1 2" key="1">
    <citation type="submission" date="2019-01" db="EMBL/GenBank/DDBJ databases">
        <authorList>
            <consortium name="Pathogen Informatics"/>
        </authorList>
    </citation>
    <scope>NUCLEOTIDE SEQUENCE [LARGE SCALE GENOMIC DNA]</scope>
    <source>
        <strain evidence="1 2">NCTC10118</strain>
    </source>
</reference>
<sequence length="235" mass="28319">MFGLYKKEEKERDELAKIYRHEFWNDKKDVYTFEGVGAYLFERDIDRQPEPRGSEEEGGRKQGVSKYSIYFNYTKRDYETNWYGFDPTNIKDTTFIINSKEEFINLLLKNQPDHWNSKDINSQFGEFLNQIDFSSKSLILLNNYVQFAHPNSDKRRAAYNIKEFNLNKEKNHLLIKWEFRDNNRKWIFNWDQDELLNLPAIGWGDWFKSIFLVVDKLGNMSHNSLNIEMKYSIDK</sequence>
<dbReference type="RefSeq" id="WP_129621398.1">
    <property type="nucleotide sequence ID" value="NZ_LR214972.1"/>
</dbReference>
<accession>A0A449ADX5</accession>